<keyword evidence="4" id="KW-0963">Cytoplasm</keyword>
<dbReference type="InterPro" id="IPR003442">
    <property type="entry name" value="T6A_TsaE"/>
</dbReference>
<dbReference type="PANTHER" id="PTHR33540">
    <property type="entry name" value="TRNA THREONYLCARBAMOYLADENOSINE BIOSYNTHESIS PROTEIN TSAE"/>
    <property type="match status" value="1"/>
</dbReference>
<dbReference type="SUPFAM" id="SSF52540">
    <property type="entry name" value="P-loop containing nucleoside triphosphate hydrolases"/>
    <property type="match status" value="1"/>
</dbReference>
<comment type="subcellular location">
    <subcellularLocation>
        <location evidence="1">Cytoplasm</location>
    </subcellularLocation>
</comment>
<dbReference type="Pfam" id="PF02367">
    <property type="entry name" value="TsaE"/>
    <property type="match status" value="1"/>
</dbReference>
<evidence type="ECO:0000256" key="3">
    <source>
        <dbReference type="ARBA" id="ARBA00019010"/>
    </source>
</evidence>
<evidence type="ECO:0000256" key="7">
    <source>
        <dbReference type="ARBA" id="ARBA00022741"/>
    </source>
</evidence>
<sequence length="158" mass="17674">MILDLPDAEATHKLGVTLGRSLPAGTIILLEGDLGAGKTTLVQGIAEGLEIPDSIESPTFTLINEYLSGRIPLYHLDLYRLETEEVEGLHLESYWDGLEMDLGIVAIEWAERLPYKPDNYLQICLSYYDHGRQIELIGDPQLLDWLLQSMISIPVVPE</sequence>
<evidence type="ECO:0000256" key="1">
    <source>
        <dbReference type="ARBA" id="ARBA00004496"/>
    </source>
</evidence>
<dbReference type="InterPro" id="IPR027417">
    <property type="entry name" value="P-loop_NTPase"/>
</dbReference>
<dbReference type="GO" id="GO:0046872">
    <property type="term" value="F:metal ion binding"/>
    <property type="evidence" value="ECO:0007669"/>
    <property type="project" value="UniProtKB-KW"/>
</dbReference>
<gene>
    <name evidence="11" type="ORF">CP500_016475</name>
</gene>
<evidence type="ECO:0000256" key="10">
    <source>
        <dbReference type="ARBA" id="ARBA00032441"/>
    </source>
</evidence>
<dbReference type="GO" id="GO:0005737">
    <property type="term" value="C:cytoplasm"/>
    <property type="evidence" value="ECO:0007669"/>
    <property type="project" value="UniProtKB-SubCell"/>
</dbReference>
<dbReference type="OrthoDB" id="9815896at2"/>
<protein>
    <recommendedName>
        <fullName evidence="3">tRNA threonylcarbamoyladenosine biosynthesis protein TsaE</fullName>
    </recommendedName>
    <alternativeName>
        <fullName evidence="10">t(6)A37 threonylcarbamoyladenosine biosynthesis protein TsaE</fullName>
    </alternativeName>
</protein>
<keyword evidence="9" id="KW-0460">Magnesium</keyword>
<dbReference type="GO" id="GO:0005524">
    <property type="term" value="F:ATP binding"/>
    <property type="evidence" value="ECO:0007669"/>
    <property type="project" value="UniProtKB-KW"/>
</dbReference>
<keyword evidence="8" id="KW-0067">ATP-binding</keyword>
<dbReference type="GO" id="GO:0002949">
    <property type="term" value="P:tRNA threonylcarbamoyladenosine modification"/>
    <property type="evidence" value="ECO:0007669"/>
    <property type="project" value="InterPro"/>
</dbReference>
<keyword evidence="6" id="KW-0479">Metal-binding</keyword>
<dbReference type="RefSeq" id="WP_096828034.1">
    <property type="nucleotide sequence ID" value="NZ_NXIB02000105.1"/>
</dbReference>
<dbReference type="NCBIfam" id="TIGR00150">
    <property type="entry name" value="T6A_YjeE"/>
    <property type="match status" value="1"/>
</dbReference>
<comment type="similarity">
    <text evidence="2">Belongs to the TsaE family.</text>
</comment>
<evidence type="ECO:0000256" key="8">
    <source>
        <dbReference type="ARBA" id="ARBA00022840"/>
    </source>
</evidence>
<dbReference type="PANTHER" id="PTHR33540:SF2">
    <property type="entry name" value="TRNA THREONYLCARBAMOYLADENOSINE BIOSYNTHESIS PROTEIN TSAE"/>
    <property type="match status" value="1"/>
</dbReference>
<proteinExistence type="inferred from homology"/>
<dbReference type="Gene3D" id="3.40.50.300">
    <property type="entry name" value="P-loop containing nucleotide triphosphate hydrolases"/>
    <property type="match status" value="1"/>
</dbReference>
<name>A0A2G4EXX3_9CYAN</name>
<accession>A0A2G4EXX3</accession>
<evidence type="ECO:0000256" key="6">
    <source>
        <dbReference type="ARBA" id="ARBA00022723"/>
    </source>
</evidence>
<keyword evidence="12" id="KW-1185">Reference proteome</keyword>
<evidence type="ECO:0000313" key="11">
    <source>
        <dbReference type="EMBL" id="PHX54382.1"/>
    </source>
</evidence>
<evidence type="ECO:0000256" key="9">
    <source>
        <dbReference type="ARBA" id="ARBA00022842"/>
    </source>
</evidence>
<dbReference type="GO" id="GO:0016740">
    <property type="term" value="F:transferase activity"/>
    <property type="evidence" value="ECO:0007669"/>
    <property type="project" value="UniProtKB-KW"/>
</dbReference>
<dbReference type="Proteomes" id="UP000226442">
    <property type="component" value="Unassembled WGS sequence"/>
</dbReference>
<reference evidence="11" key="1">
    <citation type="submission" date="2017-10" db="EMBL/GenBank/DDBJ databases">
        <title>Draft genome sequence of the planktic cyanobacteria Tychonema bourrellyi isolated from alpine lentic freshwater.</title>
        <authorList>
            <person name="Tett A."/>
            <person name="Armanini F."/>
            <person name="Asnicar F."/>
            <person name="Boscaini A."/>
            <person name="Pasolli E."/>
            <person name="Zolfo M."/>
            <person name="Donati C."/>
            <person name="Salmaso N."/>
            <person name="Segata N."/>
        </authorList>
    </citation>
    <scope>NUCLEOTIDE SEQUENCE</scope>
    <source>
        <strain evidence="11">FEM_GT703</strain>
    </source>
</reference>
<evidence type="ECO:0000313" key="12">
    <source>
        <dbReference type="Proteomes" id="UP000226442"/>
    </source>
</evidence>
<organism evidence="11 12">
    <name type="scientific">Tychonema bourrellyi FEM_GT703</name>
    <dbReference type="NCBI Taxonomy" id="2040638"/>
    <lineage>
        <taxon>Bacteria</taxon>
        <taxon>Bacillati</taxon>
        <taxon>Cyanobacteriota</taxon>
        <taxon>Cyanophyceae</taxon>
        <taxon>Oscillatoriophycideae</taxon>
        <taxon>Oscillatoriales</taxon>
        <taxon>Microcoleaceae</taxon>
        <taxon>Tychonema</taxon>
    </lineage>
</organism>
<evidence type="ECO:0000256" key="2">
    <source>
        <dbReference type="ARBA" id="ARBA00007599"/>
    </source>
</evidence>
<evidence type="ECO:0000256" key="4">
    <source>
        <dbReference type="ARBA" id="ARBA00022490"/>
    </source>
</evidence>
<dbReference type="AlphaFoldDB" id="A0A2G4EXX3"/>
<evidence type="ECO:0000256" key="5">
    <source>
        <dbReference type="ARBA" id="ARBA00022694"/>
    </source>
</evidence>
<comment type="caution">
    <text evidence="11">The sequence shown here is derived from an EMBL/GenBank/DDBJ whole genome shotgun (WGS) entry which is preliminary data.</text>
</comment>
<keyword evidence="5" id="KW-0819">tRNA processing</keyword>
<keyword evidence="7" id="KW-0547">Nucleotide-binding</keyword>
<dbReference type="EMBL" id="NXIB02000105">
    <property type="protein sequence ID" value="PHX54382.1"/>
    <property type="molecule type" value="Genomic_DNA"/>
</dbReference>